<proteinExistence type="predicted"/>
<protein>
    <submittedName>
        <fullName evidence="3">Uncharacterized protein</fullName>
    </submittedName>
</protein>
<name>A0A8T0QBA7_PANVG</name>
<sequence length="151" mass="16960">MAMAVNPITSLHEVELLVQTPDAHRVIRIDGVTPLRDAERMVATLMPMVRDYGWCVDRRGLGRLRVAMTLDLDLQFLSSVAIMRLYREPWDAVTIQNLERAGFEVQRTARRTGGSIQQPADEIGARARHRRRSGRRPRHASGDEPGGGPPL</sequence>
<dbReference type="EMBL" id="CM029049">
    <property type="protein sequence ID" value="KAG2571200.1"/>
    <property type="molecule type" value="Genomic_DNA"/>
</dbReference>
<keyword evidence="4" id="KW-1185">Reference proteome</keyword>
<dbReference type="Proteomes" id="UP000823388">
    <property type="component" value="Chromosome 7K"/>
</dbReference>
<accession>A0A8T0QBA7</accession>
<dbReference type="AlphaFoldDB" id="A0A8T0QBA7"/>
<reference evidence="3" key="1">
    <citation type="submission" date="2020-05" db="EMBL/GenBank/DDBJ databases">
        <title>WGS assembly of Panicum virgatum.</title>
        <authorList>
            <person name="Lovell J.T."/>
            <person name="Jenkins J."/>
            <person name="Shu S."/>
            <person name="Juenger T.E."/>
            <person name="Schmutz J."/>
        </authorList>
    </citation>
    <scope>NUCLEOTIDE SEQUENCE</scope>
    <source>
        <strain evidence="3">AP13</strain>
    </source>
</reference>
<gene>
    <name evidence="2" type="ORF">PVAP13_7KG112167</name>
    <name evidence="3" type="ORF">PVAP13_7KG122634</name>
</gene>
<evidence type="ECO:0000313" key="2">
    <source>
        <dbReference type="EMBL" id="KAG2571196.1"/>
    </source>
</evidence>
<comment type="caution">
    <text evidence="3">The sequence shown here is derived from an EMBL/GenBank/DDBJ whole genome shotgun (WGS) entry which is preliminary data.</text>
</comment>
<evidence type="ECO:0000313" key="3">
    <source>
        <dbReference type="EMBL" id="KAG2571200.1"/>
    </source>
</evidence>
<feature type="compositionally biased region" description="Basic residues" evidence="1">
    <location>
        <begin position="126"/>
        <end position="139"/>
    </location>
</feature>
<evidence type="ECO:0000256" key="1">
    <source>
        <dbReference type="SAM" id="MobiDB-lite"/>
    </source>
</evidence>
<organism evidence="3 4">
    <name type="scientific">Panicum virgatum</name>
    <name type="common">Blackwell switchgrass</name>
    <dbReference type="NCBI Taxonomy" id="38727"/>
    <lineage>
        <taxon>Eukaryota</taxon>
        <taxon>Viridiplantae</taxon>
        <taxon>Streptophyta</taxon>
        <taxon>Embryophyta</taxon>
        <taxon>Tracheophyta</taxon>
        <taxon>Spermatophyta</taxon>
        <taxon>Magnoliopsida</taxon>
        <taxon>Liliopsida</taxon>
        <taxon>Poales</taxon>
        <taxon>Poaceae</taxon>
        <taxon>PACMAD clade</taxon>
        <taxon>Panicoideae</taxon>
        <taxon>Panicodae</taxon>
        <taxon>Paniceae</taxon>
        <taxon>Panicinae</taxon>
        <taxon>Panicum</taxon>
        <taxon>Panicum sect. Hiantes</taxon>
    </lineage>
</organism>
<evidence type="ECO:0000313" key="4">
    <source>
        <dbReference type="Proteomes" id="UP000823388"/>
    </source>
</evidence>
<feature type="region of interest" description="Disordered" evidence="1">
    <location>
        <begin position="109"/>
        <end position="151"/>
    </location>
</feature>
<dbReference type="EMBL" id="CM029049">
    <property type="protein sequence ID" value="KAG2571196.1"/>
    <property type="molecule type" value="Genomic_DNA"/>
</dbReference>